<proteinExistence type="predicted"/>
<dbReference type="RefSeq" id="WP_157926673.1">
    <property type="nucleotide sequence ID" value="NZ_LT841358.1"/>
</dbReference>
<protein>
    <submittedName>
        <fullName evidence="1">Uncharacterized protein</fullName>
    </submittedName>
</protein>
<name>A0A2H1FCQ7_9ARCH</name>
<keyword evidence="2" id="KW-1185">Reference proteome</keyword>
<reference evidence="2" key="1">
    <citation type="submission" date="2017-03" db="EMBL/GenBank/DDBJ databases">
        <authorList>
            <person name="Herbold C."/>
        </authorList>
    </citation>
    <scope>NUCLEOTIDE SEQUENCE [LARGE SCALE GENOMIC DNA]</scope>
</reference>
<gene>
    <name evidence="1" type="ORF">NCS_10355</name>
</gene>
<evidence type="ECO:0000313" key="1">
    <source>
        <dbReference type="EMBL" id="SMH70548.1"/>
    </source>
</evidence>
<dbReference type="Proteomes" id="UP000230607">
    <property type="component" value="Chromosome 1"/>
</dbReference>
<evidence type="ECO:0000313" key="2">
    <source>
        <dbReference type="Proteomes" id="UP000230607"/>
    </source>
</evidence>
<sequence length="95" mass="10958">MDKETTILKIDEIIKTLSESKKPLTILTPDEVKSIQDVDKEDHSKLADRLEDLVVLLRDDPDNKRKIRDTRQIAFDEFGHVGPVWDVLKSVEALF</sequence>
<accession>A0A2H1FCQ7</accession>
<organism evidence="1 2">
    <name type="scientific">Candidatus Nitrosotalea okcheonensis</name>
    <dbReference type="NCBI Taxonomy" id="1903276"/>
    <lineage>
        <taxon>Archaea</taxon>
        <taxon>Nitrososphaerota</taxon>
        <taxon>Nitrososphaeria</taxon>
        <taxon>Nitrosotaleales</taxon>
        <taxon>Nitrosotaleaceae</taxon>
        <taxon>Nitrosotalea</taxon>
    </lineage>
</organism>
<dbReference type="OrthoDB" id="11770at2157"/>
<dbReference type="EMBL" id="LT841358">
    <property type="protein sequence ID" value="SMH70548.1"/>
    <property type="molecule type" value="Genomic_DNA"/>
</dbReference>
<dbReference type="AlphaFoldDB" id="A0A2H1FCQ7"/>